<feature type="transmembrane region" description="Helical" evidence="10">
    <location>
        <begin position="30"/>
        <end position="50"/>
    </location>
</feature>
<evidence type="ECO:0000256" key="1">
    <source>
        <dbReference type="ARBA" id="ARBA00004141"/>
    </source>
</evidence>
<evidence type="ECO:0000256" key="9">
    <source>
        <dbReference type="ARBA" id="ARBA00023201"/>
    </source>
</evidence>
<feature type="transmembrane region" description="Helical" evidence="10">
    <location>
        <begin position="292"/>
        <end position="319"/>
    </location>
</feature>
<keyword evidence="5 10" id="KW-1133">Transmembrane helix</keyword>
<keyword evidence="2" id="KW-0813">Transport</keyword>
<feature type="transmembrane region" description="Helical" evidence="10">
    <location>
        <begin position="86"/>
        <end position="108"/>
    </location>
</feature>
<feature type="transmembrane region" description="Helical" evidence="10">
    <location>
        <begin position="179"/>
        <end position="199"/>
    </location>
</feature>
<feature type="transmembrane region" description="Helical" evidence="10">
    <location>
        <begin position="325"/>
        <end position="344"/>
    </location>
</feature>
<dbReference type="STRING" id="1026882.MAMP_00239"/>
<evidence type="ECO:0000313" key="12">
    <source>
        <dbReference type="EMBL" id="EGL53917.1"/>
    </source>
</evidence>
<gene>
    <name evidence="12" type="ORF">MAMP_00239</name>
</gene>
<name>F5T121_9GAMM</name>
<evidence type="ECO:0000256" key="2">
    <source>
        <dbReference type="ARBA" id="ARBA00022448"/>
    </source>
</evidence>
<dbReference type="GO" id="GO:0006814">
    <property type="term" value="P:sodium ion transport"/>
    <property type="evidence" value="ECO:0007669"/>
    <property type="project" value="UniProtKB-KW"/>
</dbReference>
<dbReference type="GO" id="GO:1902600">
    <property type="term" value="P:proton transmembrane transport"/>
    <property type="evidence" value="ECO:0007669"/>
    <property type="project" value="InterPro"/>
</dbReference>
<keyword evidence="9" id="KW-0739">Sodium transport</keyword>
<feature type="transmembrane region" description="Helical" evidence="10">
    <location>
        <begin position="262"/>
        <end position="280"/>
    </location>
</feature>
<evidence type="ECO:0000256" key="3">
    <source>
        <dbReference type="ARBA" id="ARBA00022449"/>
    </source>
</evidence>
<feature type="transmembrane region" description="Helical" evidence="10">
    <location>
        <begin position="114"/>
        <end position="134"/>
    </location>
</feature>
<feature type="transmembrane region" description="Helical" evidence="10">
    <location>
        <begin position="146"/>
        <end position="167"/>
    </location>
</feature>
<dbReference type="EMBL" id="AFIG01000002">
    <property type="protein sequence ID" value="EGL53917.1"/>
    <property type="molecule type" value="Genomic_DNA"/>
</dbReference>
<dbReference type="OrthoDB" id="9781411at2"/>
<feature type="transmembrane region" description="Helical" evidence="10">
    <location>
        <begin position="356"/>
        <end position="377"/>
    </location>
</feature>
<feature type="domain" description="Cation/H+ exchanger transmembrane" evidence="11">
    <location>
        <begin position="12"/>
        <end position="376"/>
    </location>
</feature>
<feature type="transmembrane region" description="Helical" evidence="10">
    <location>
        <begin position="56"/>
        <end position="74"/>
    </location>
</feature>
<keyword evidence="6" id="KW-0915">Sodium</keyword>
<evidence type="ECO:0000256" key="4">
    <source>
        <dbReference type="ARBA" id="ARBA00022692"/>
    </source>
</evidence>
<organism evidence="12 13">
    <name type="scientific">Methylophaga aminisulfidivorans MP</name>
    <dbReference type="NCBI Taxonomy" id="1026882"/>
    <lineage>
        <taxon>Bacteria</taxon>
        <taxon>Pseudomonadati</taxon>
        <taxon>Pseudomonadota</taxon>
        <taxon>Gammaproteobacteria</taxon>
        <taxon>Thiotrichales</taxon>
        <taxon>Piscirickettsiaceae</taxon>
        <taxon>Methylophaga</taxon>
    </lineage>
</organism>
<evidence type="ECO:0000256" key="6">
    <source>
        <dbReference type="ARBA" id="ARBA00023053"/>
    </source>
</evidence>
<comment type="subcellular location">
    <subcellularLocation>
        <location evidence="1">Membrane</location>
        <topology evidence="1">Multi-pass membrane protein</topology>
    </subcellularLocation>
</comment>
<evidence type="ECO:0000256" key="8">
    <source>
        <dbReference type="ARBA" id="ARBA00023136"/>
    </source>
</evidence>
<keyword evidence="3" id="KW-0050">Antiport</keyword>
<dbReference type="AlphaFoldDB" id="F5T121"/>
<dbReference type="GO" id="GO:0015297">
    <property type="term" value="F:antiporter activity"/>
    <property type="evidence" value="ECO:0007669"/>
    <property type="project" value="UniProtKB-KW"/>
</dbReference>
<protein>
    <submittedName>
        <fullName evidence="12">Na+/H+ antiporter NapA-like protein</fullName>
    </submittedName>
</protein>
<keyword evidence="7" id="KW-0406">Ion transport</keyword>
<dbReference type="PANTHER" id="PTHR43562:SF3">
    <property type="entry name" value="SODIUM ION_PROTON EXCHANGER (EUROFUNG)"/>
    <property type="match status" value="1"/>
</dbReference>
<evidence type="ECO:0000313" key="13">
    <source>
        <dbReference type="Proteomes" id="UP000003544"/>
    </source>
</evidence>
<dbReference type="InterPro" id="IPR038770">
    <property type="entry name" value="Na+/solute_symporter_sf"/>
</dbReference>
<dbReference type="eggNOG" id="COG0475">
    <property type="taxonomic scope" value="Bacteria"/>
</dbReference>
<evidence type="ECO:0000256" key="5">
    <source>
        <dbReference type="ARBA" id="ARBA00022989"/>
    </source>
</evidence>
<dbReference type="Pfam" id="PF00999">
    <property type="entry name" value="Na_H_Exchanger"/>
    <property type="match status" value="1"/>
</dbReference>
<evidence type="ECO:0000256" key="7">
    <source>
        <dbReference type="ARBA" id="ARBA00023065"/>
    </source>
</evidence>
<feature type="transmembrane region" description="Helical" evidence="10">
    <location>
        <begin position="219"/>
        <end position="250"/>
    </location>
</feature>
<keyword evidence="8 10" id="KW-0472">Membrane</keyword>
<evidence type="ECO:0000259" key="11">
    <source>
        <dbReference type="Pfam" id="PF00999"/>
    </source>
</evidence>
<dbReference type="InterPro" id="IPR006153">
    <property type="entry name" value="Cation/H_exchanger_TM"/>
</dbReference>
<dbReference type="Proteomes" id="UP000003544">
    <property type="component" value="Unassembled WGS sequence"/>
</dbReference>
<sequence length="392" mass="41698">MIIQTVVFLCIAAILAFNDSVFERLRLPKAALTLLLGIIIGPAVLTLVHLNKVEQLLSEGAVIIILLAAGYSLNWDRFMAAIKPGLLVGLMGVLLSLVLGFSASYLFRHNFEEAIYVGIALSATSIGLSVSLLNYAGSLQSKVGQILLAAAVVDDIFVLFILATAHAGFSSGTDSNGVLLSFLMSLLMLFALTVLLSIIARLINSYSLKLIKFPRRASIVLIAFISAGLTEKFGLSLVIGGFITGAIFSLFKSSPTDSDTVFFNNLSKIAAPLFLLAVGIQLTDMTIGTIDMLWYVSLILIASILGKIMSPLIIAPLLSPKEGCLLGFAMLPRAEVAIIVASVGMKQQHLSHHATVALVMMTVVTVILASIVVPKLASVISAPKPKMDSTRE</sequence>
<feature type="transmembrane region" description="Helical" evidence="10">
    <location>
        <begin position="6"/>
        <end position="23"/>
    </location>
</feature>
<comment type="caution">
    <text evidence="12">The sequence shown here is derived from an EMBL/GenBank/DDBJ whole genome shotgun (WGS) entry which is preliminary data.</text>
</comment>
<reference evidence="12 13" key="1">
    <citation type="journal article" date="2011" name="J. Bacteriol.">
        <title>Draft genome sequence of Methylophaga aminisulfidivorans MP T.</title>
        <authorList>
            <person name="Han G.H."/>
            <person name="Kim W."/>
            <person name="Chun J."/>
            <person name="Kim S.W."/>
        </authorList>
    </citation>
    <scope>NUCLEOTIDE SEQUENCE [LARGE SCALE GENOMIC DNA]</scope>
    <source>
        <strain evidence="13">MP(T)</strain>
    </source>
</reference>
<dbReference type="Gene3D" id="1.20.1530.20">
    <property type="match status" value="1"/>
</dbReference>
<evidence type="ECO:0000256" key="10">
    <source>
        <dbReference type="SAM" id="Phobius"/>
    </source>
</evidence>
<dbReference type="PANTHER" id="PTHR43562">
    <property type="entry name" value="NAPA-TYPE SODIUM/HYDROGEN ANTIPORTER"/>
    <property type="match status" value="1"/>
</dbReference>
<accession>F5T121</accession>
<keyword evidence="4 10" id="KW-0812">Transmembrane</keyword>
<dbReference type="GO" id="GO:0016020">
    <property type="term" value="C:membrane"/>
    <property type="evidence" value="ECO:0007669"/>
    <property type="project" value="UniProtKB-SubCell"/>
</dbReference>
<proteinExistence type="predicted"/>
<keyword evidence="13" id="KW-1185">Reference proteome</keyword>
<dbReference type="RefSeq" id="WP_007146165.1">
    <property type="nucleotide sequence ID" value="NZ_AFIG01000002.1"/>
</dbReference>